<evidence type="ECO:0000256" key="1">
    <source>
        <dbReference type="ARBA" id="ARBA00007637"/>
    </source>
</evidence>
<gene>
    <name evidence="6" type="ORF">K3U94_05910</name>
</gene>
<protein>
    <submittedName>
        <fullName evidence="6">NAD(P)-dependent oxidoreductase</fullName>
    </submittedName>
</protein>
<proteinExistence type="inferred from homology"/>
<accession>A0A9X7ZIP4</accession>
<dbReference type="PANTHER" id="PTHR43103">
    <property type="entry name" value="NUCLEOSIDE-DIPHOSPHATE-SUGAR EPIMERASE"/>
    <property type="match status" value="1"/>
</dbReference>
<comment type="similarity">
    <text evidence="1">Belongs to the NAD(P)-dependent epimerase/dehydratase family.</text>
</comment>
<evidence type="ECO:0000256" key="4">
    <source>
        <dbReference type="SAM" id="MobiDB-lite"/>
    </source>
</evidence>
<evidence type="ECO:0000256" key="2">
    <source>
        <dbReference type="ARBA" id="ARBA00023002"/>
    </source>
</evidence>
<dbReference type="InterPro" id="IPR036291">
    <property type="entry name" value="NAD(P)-bd_dom_sf"/>
</dbReference>
<name>A0A9X7ZIP4_9MYCO</name>
<dbReference type="InterPro" id="IPR001509">
    <property type="entry name" value="Epimerase_deHydtase"/>
</dbReference>
<dbReference type="Proteomes" id="UP000825008">
    <property type="component" value="Chromosome"/>
</dbReference>
<evidence type="ECO:0000313" key="7">
    <source>
        <dbReference type="Proteomes" id="UP000825008"/>
    </source>
</evidence>
<dbReference type="GO" id="GO:0016491">
    <property type="term" value="F:oxidoreductase activity"/>
    <property type="evidence" value="ECO:0007669"/>
    <property type="project" value="UniProtKB-KW"/>
</dbReference>
<sequence>MDTVLVTGAFGLVGSAVVRQLAAEGRAVVATDLNTPANRKAVAALPASVQVRYADLTDPAAVDALVGAVRPAAIIHLAAVIPPFIYMRRELARRVNVEATGHLLAAAAAQPEPPSSLAKPPGSYGGSSFGSPPSSLAKPPRFVQASSIAVYGSRNPHTVSGVLTADTPTHPADVYGDHKVQAEQLVRASPLDWVILRLGGVLTVDPGSYMKLDNLYFEQLLPTDGRLQTVDVRDVASAFVAATTAPVVGETLLIGGDDSHRQIQGDVASAIAGALGLVNGLPAGLPGNPDRDEDWFNTDWMDSSRAQEALGFQHHSWPDMLAETAARAGAQRYLLRAVAPLARAVLRTRSPYHRTGQRFADPWRAIADKWSDPRP</sequence>
<dbReference type="SUPFAM" id="SSF51735">
    <property type="entry name" value="NAD(P)-binding Rossmann-fold domains"/>
    <property type="match status" value="1"/>
</dbReference>
<feature type="region of interest" description="Disordered" evidence="4">
    <location>
        <begin position="108"/>
        <end position="138"/>
    </location>
</feature>
<evidence type="ECO:0000259" key="5">
    <source>
        <dbReference type="Pfam" id="PF01370"/>
    </source>
</evidence>
<evidence type="ECO:0000256" key="3">
    <source>
        <dbReference type="ARBA" id="ARBA00023027"/>
    </source>
</evidence>
<organism evidence="6 7">
    <name type="scientific">Mycolicibacter heraklionensis</name>
    <dbReference type="NCBI Taxonomy" id="512402"/>
    <lineage>
        <taxon>Bacteria</taxon>
        <taxon>Bacillati</taxon>
        <taxon>Actinomycetota</taxon>
        <taxon>Actinomycetes</taxon>
        <taxon>Mycobacteriales</taxon>
        <taxon>Mycobacteriaceae</taxon>
        <taxon>Mycolicibacter</taxon>
    </lineage>
</organism>
<feature type="compositionally biased region" description="Low complexity" evidence="4">
    <location>
        <begin position="108"/>
        <end position="122"/>
    </location>
</feature>
<dbReference type="Pfam" id="PF01370">
    <property type="entry name" value="Epimerase"/>
    <property type="match status" value="1"/>
</dbReference>
<dbReference type="Gene3D" id="3.40.50.720">
    <property type="entry name" value="NAD(P)-binding Rossmann-like Domain"/>
    <property type="match status" value="1"/>
</dbReference>
<keyword evidence="2" id="KW-0560">Oxidoreductase</keyword>
<dbReference type="KEGG" id="mher:K3U94_05910"/>
<dbReference type="AlphaFoldDB" id="A0A9X7ZIP4"/>
<reference evidence="6" key="1">
    <citation type="submission" date="2021-08" db="EMBL/GenBank/DDBJ databases">
        <title>Whole genome sequencing of non-tuberculosis mycobacteria type-strains.</title>
        <authorList>
            <person name="Igarashi Y."/>
            <person name="Osugi A."/>
            <person name="Mitarai S."/>
        </authorList>
    </citation>
    <scope>NUCLEOTIDE SEQUENCE</scope>
    <source>
        <strain evidence="6">JCM 30995</strain>
    </source>
</reference>
<dbReference type="RefSeq" id="WP_220695886.1">
    <property type="nucleotide sequence ID" value="NZ_CP080997.1"/>
</dbReference>
<evidence type="ECO:0000313" key="6">
    <source>
        <dbReference type="EMBL" id="QZA08808.1"/>
    </source>
</evidence>
<dbReference type="PANTHER" id="PTHR43103:SF5">
    <property type="entry name" value="4-EPIMERASE, PUTATIVE (AFU_ORTHOLOGUE AFUA_7G00360)-RELATED"/>
    <property type="match status" value="1"/>
</dbReference>
<feature type="domain" description="NAD-dependent epimerase/dehydratase" evidence="5">
    <location>
        <begin position="4"/>
        <end position="245"/>
    </location>
</feature>
<dbReference type="EMBL" id="CP080997">
    <property type="protein sequence ID" value="QZA08808.1"/>
    <property type="molecule type" value="Genomic_DNA"/>
</dbReference>
<keyword evidence="3" id="KW-0520">NAD</keyword>